<dbReference type="EMBL" id="BAKI01000006">
    <property type="protein sequence ID" value="GAF35967.1"/>
    <property type="molecule type" value="Genomic_DNA"/>
</dbReference>
<keyword evidence="4" id="KW-1185">Reference proteome</keyword>
<reference evidence="1" key="1">
    <citation type="journal article" date="2014" name="Genome Announc.">
        <title>Draft Genome Sequences of Two Lactobacillus Strains, L. farraginis JCM 14108T and L. composti JCM 14202T, Isolated from Compost of Distilled Shochu Residue.</title>
        <authorList>
            <person name="Yuki M."/>
            <person name="Oshima K."/>
            <person name="Suda W."/>
            <person name="Kitahara M."/>
            <person name="Kitamura K."/>
            <person name="Iida T."/>
            <person name="Hattori M."/>
            <person name="Ohkuma M."/>
        </authorList>
    </citation>
    <scope>NUCLEOTIDE SEQUENCE [LARGE SCALE GENOMIC DNA]</scope>
    <source>
        <strain evidence="1">JCM 14108</strain>
    </source>
</reference>
<evidence type="ECO:0000313" key="2">
    <source>
        <dbReference type="EMBL" id="KRM04291.1"/>
    </source>
</evidence>
<evidence type="ECO:0000313" key="3">
    <source>
        <dbReference type="Proteomes" id="UP000019488"/>
    </source>
</evidence>
<name>X0PGC0_9LACO</name>
<sequence>MTFNTIYRNLAFAGLITGACTIFSLNKDYQKSRASERLLNQIIQEHRLVDQPGKYLGHWGILPVTSSSLWHFGYNYQLANGRVEVHEFWFDYSTNQIVNQTVYELK</sequence>
<comment type="caution">
    <text evidence="1">The sequence shown here is derived from an EMBL/GenBank/DDBJ whole genome shotgun (WGS) entry which is preliminary data.</text>
</comment>
<dbReference type="RefSeq" id="WP_035178508.1">
    <property type="nucleotide sequence ID" value="NZ_AZFY01000121.1"/>
</dbReference>
<dbReference type="PATRIC" id="fig|1423743.5.peg.928"/>
<evidence type="ECO:0000313" key="1">
    <source>
        <dbReference type="EMBL" id="GAF35967.1"/>
    </source>
</evidence>
<dbReference type="Proteomes" id="UP000019488">
    <property type="component" value="Unassembled WGS sequence"/>
</dbReference>
<dbReference type="STRING" id="1423743.FD41_GL000899"/>
<proteinExistence type="predicted"/>
<organism evidence="1 3">
    <name type="scientific">Lentilactobacillus farraginis DSM 18382 = JCM 14108</name>
    <dbReference type="NCBI Taxonomy" id="1423743"/>
    <lineage>
        <taxon>Bacteria</taxon>
        <taxon>Bacillati</taxon>
        <taxon>Bacillota</taxon>
        <taxon>Bacilli</taxon>
        <taxon>Lactobacillales</taxon>
        <taxon>Lactobacillaceae</taxon>
        <taxon>Lentilactobacillus</taxon>
    </lineage>
</organism>
<dbReference type="eggNOG" id="ENOG5030AT1">
    <property type="taxonomic scope" value="Bacteria"/>
</dbReference>
<dbReference type="AlphaFoldDB" id="X0PGC0"/>
<dbReference type="Proteomes" id="UP000051966">
    <property type="component" value="Unassembled WGS sequence"/>
</dbReference>
<evidence type="ECO:0000313" key="4">
    <source>
        <dbReference type="Proteomes" id="UP000051966"/>
    </source>
</evidence>
<accession>X0PGC0</accession>
<dbReference type="OrthoDB" id="2322514at2"/>
<reference evidence="2 4" key="2">
    <citation type="journal article" date="2015" name="Genome Announc.">
        <title>Expanding the biotechnology potential of lactobacilli through comparative genomics of 213 strains and associated genera.</title>
        <authorList>
            <person name="Sun Z."/>
            <person name="Harris H.M."/>
            <person name="McCann A."/>
            <person name="Guo C."/>
            <person name="Argimon S."/>
            <person name="Zhang W."/>
            <person name="Yang X."/>
            <person name="Jeffery I.B."/>
            <person name="Cooney J.C."/>
            <person name="Kagawa T.F."/>
            <person name="Liu W."/>
            <person name="Song Y."/>
            <person name="Salvetti E."/>
            <person name="Wrobel A."/>
            <person name="Rasinkangas P."/>
            <person name="Parkhill J."/>
            <person name="Rea M.C."/>
            <person name="O'Sullivan O."/>
            <person name="Ritari J."/>
            <person name="Douillard F.P."/>
            <person name="Paul Ross R."/>
            <person name="Yang R."/>
            <person name="Briner A.E."/>
            <person name="Felis G.E."/>
            <person name="de Vos W.M."/>
            <person name="Barrangou R."/>
            <person name="Klaenhammer T.R."/>
            <person name="Caufield P.W."/>
            <person name="Cui Y."/>
            <person name="Zhang H."/>
            <person name="O'Toole P.W."/>
        </authorList>
    </citation>
    <scope>NUCLEOTIDE SEQUENCE [LARGE SCALE GENOMIC DNA]</scope>
    <source>
        <strain evidence="2 4">DSM 18382</strain>
    </source>
</reference>
<gene>
    <name evidence="2" type="ORF">FD41_GL000899</name>
    <name evidence="1" type="ORF">JCM14108_901</name>
</gene>
<protein>
    <submittedName>
        <fullName evidence="1">Uncharacterized protein</fullName>
    </submittedName>
</protein>
<dbReference type="EMBL" id="AZFY01000121">
    <property type="protein sequence ID" value="KRM04291.1"/>
    <property type="molecule type" value="Genomic_DNA"/>
</dbReference>